<comment type="caution">
    <text evidence="2">The sequence shown here is derived from an EMBL/GenBank/DDBJ whole genome shotgun (WGS) entry which is preliminary data.</text>
</comment>
<gene>
    <name evidence="2" type="ORF">DI544_02565</name>
</gene>
<name>A0A2W5PBW0_9SPHN</name>
<dbReference type="AlphaFoldDB" id="A0A2W5PBW0"/>
<accession>A0A2W5PBW0</accession>
<dbReference type="EMBL" id="QFQI01000001">
    <property type="protein sequence ID" value="PZQ63076.1"/>
    <property type="molecule type" value="Genomic_DNA"/>
</dbReference>
<feature type="region of interest" description="Disordered" evidence="1">
    <location>
        <begin position="26"/>
        <end position="52"/>
    </location>
</feature>
<proteinExistence type="predicted"/>
<sequence length="450" mass="46790">MIARAPAVSDGRPYFQTRGSGAIRIGTDLRRNEADADPSYSAPPGEDRGTGSVGRLVDELEFLRRAVASQFSDPQASAILLAGLENALSIDRREATFPAAHIVHEPGLRGDLARQAIAVGRGLTDMAREAALKPSRWSNEALSRADIRSPCEGHVWTADAAGLLMGASGGARVMQLYNEWLHRLVILRNLLIPYVNWRDVPVPSGADVPERLRAVEPRAKALLADAMMGRPRHEDLVALALAGQNGAPSAPAYGFQTRDGLALPAAIAARGSAALLTWHPATLIESGDGPVAFLYADPRYFDVPRRAVGPGGERRPPTAVATGTHIVATAAAGGATLALHATIGGCDVNVELGRIVRGARHALASAADASAGQGRAGPVIWHDPSALIAADALVTAGEGIHACPGDGIATLALLGSLYPDNVVQADGLPLAALRHAGKGYGPLFLIGEIG</sequence>
<evidence type="ECO:0000313" key="2">
    <source>
        <dbReference type="EMBL" id="PZQ63076.1"/>
    </source>
</evidence>
<dbReference type="Proteomes" id="UP000249229">
    <property type="component" value="Unassembled WGS sequence"/>
</dbReference>
<reference evidence="2 3" key="1">
    <citation type="submission" date="2017-08" db="EMBL/GenBank/DDBJ databases">
        <title>Infants hospitalized years apart are colonized by the same room-sourced microbial strains.</title>
        <authorList>
            <person name="Brooks B."/>
            <person name="Olm M.R."/>
            <person name="Firek B.A."/>
            <person name="Baker R."/>
            <person name="Thomas B.C."/>
            <person name="Morowitz M.J."/>
            <person name="Banfield J.F."/>
        </authorList>
    </citation>
    <scope>NUCLEOTIDE SEQUENCE [LARGE SCALE GENOMIC DNA]</scope>
    <source>
        <strain evidence="2">S2_005_001_R1_22</strain>
    </source>
</reference>
<evidence type="ECO:0000313" key="3">
    <source>
        <dbReference type="Proteomes" id="UP000249229"/>
    </source>
</evidence>
<organism evidence="2 3">
    <name type="scientific">Sphingomonas taxi</name>
    <dbReference type="NCBI Taxonomy" id="1549858"/>
    <lineage>
        <taxon>Bacteria</taxon>
        <taxon>Pseudomonadati</taxon>
        <taxon>Pseudomonadota</taxon>
        <taxon>Alphaproteobacteria</taxon>
        <taxon>Sphingomonadales</taxon>
        <taxon>Sphingomonadaceae</taxon>
        <taxon>Sphingomonas</taxon>
    </lineage>
</organism>
<evidence type="ECO:0000256" key="1">
    <source>
        <dbReference type="SAM" id="MobiDB-lite"/>
    </source>
</evidence>
<protein>
    <submittedName>
        <fullName evidence="2">Uncharacterized protein</fullName>
    </submittedName>
</protein>